<feature type="region of interest" description="Disordered" evidence="1">
    <location>
        <begin position="1"/>
        <end position="22"/>
    </location>
</feature>
<dbReference type="AlphaFoldDB" id="A0A401TU77"/>
<gene>
    <name evidence="2" type="ORF">chiPu_0030640</name>
</gene>
<proteinExistence type="predicted"/>
<evidence type="ECO:0000256" key="1">
    <source>
        <dbReference type="SAM" id="MobiDB-lite"/>
    </source>
</evidence>
<protein>
    <submittedName>
        <fullName evidence="2">Uncharacterized protein</fullName>
    </submittedName>
</protein>
<sequence length="194" mass="21266">MQDRTPARARAPSGTGRGSDDALAREWIRRAAADRGLWQPGEAGRTRRGFRRRRGRGFRLLQKQRGLEHYAGGLLRRSHAHRAVAAERAGQLRLDLVAPEHGGERAVGIAVRRQDRREAVLVKLIGAAICEHGVAAADPAIVELDYSGAFAPRRPEPRRILSVSLHDRHTNRNPALSPCYVASVATATVHCCDG</sequence>
<evidence type="ECO:0000313" key="3">
    <source>
        <dbReference type="Proteomes" id="UP000287033"/>
    </source>
</evidence>
<dbReference type="Proteomes" id="UP000287033">
    <property type="component" value="Unassembled WGS sequence"/>
</dbReference>
<accession>A0A401TU77</accession>
<reference evidence="2 3" key="1">
    <citation type="journal article" date="2018" name="Nat. Ecol. Evol.">
        <title>Shark genomes provide insights into elasmobranch evolution and the origin of vertebrates.</title>
        <authorList>
            <person name="Hara Y"/>
            <person name="Yamaguchi K"/>
            <person name="Onimaru K"/>
            <person name="Kadota M"/>
            <person name="Koyanagi M"/>
            <person name="Keeley SD"/>
            <person name="Tatsumi K"/>
            <person name="Tanaka K"/>
            <person name="Motone F"/>
            <person name="Kageyama Y"/>
            <person name="Nozu R"/>
            <person name="Adachi N"/>
            <person name="Nishimura O"/>
            <person name="Nakagawa R"/>
            <person name="Tanegashima C"/>
            <person name="Kiyatake I"/>
            <person name="Matsumoto R"/>
            <person name="Murakumo K"/>
            <person name="Nishida K"/>
            <person name="Terakita A"/>
            <person name="Kuratani S"/>
            <person name="Sato K"/>
            <person name="Hyodo S Kuraku.S."/>
        </authorList>
    </citation>
    <scope>NUCLEOTIDE SEQUENCE [LARGE SCALE GENOMIC DNA]</scope>
</reference>
<keyword evidence="3" id="KW-1185">Reference proteome</keyword>
<organism evidence="2 3">
    <name type="scientific">Chiloscyllium punctatum</name>
    <name type="common">Brownbanded bambooshark</name>
    <name type="synonym">Hemiscyllium punctatum</name>
    <dbReference type="NCBI Taxonomy" id="137246"/>
    <lineage>
        <taxon>Eukaryota</taxon>
        <taxon>Metazoa</taxon>
        <taxon>Chordata</taxon>
        <taxon>Craniata</taxon>
        <taxon>Vertebrata</taxon>
        <taxon>Chondrichthyes</taxon>
        <taxon>Elasmobranchii</taxon>
        <taxon>Galeomorphii</taxon>
        <taxon>Galeoidea</taxon>
        <taxon>Orectolobiformes</taxon>
        <taxon>Hemiscylliidae</taxon>
        <taxon>Chiloscyllium</taxon>
    </lineage>
</organism>
<name>A0A401TU77_CHIPU</name>
<comment type="caution">
    <text evidence="2">The sequence shown here is derived from an EMBL/GenBank/DDBJ whole genome shotgun (WGS) entry which is preliminary data.</text>
</comment>
<evidence type="ECO:0000313" key="2">
    <source>
        <dbReference type="EMBL" id="GCC46186.1"/>
    </source>
</evidence>
<dbReference type="EMBL" id="BEZZ01188927">
    <property type="protein sequence ID" value="GCC46186.1"/>
    <property type="molecule type" value="Genomic_DNA"/>
</dbReference>